<comment type="caution">
    <text evidence="1">The sequence shown here is derived from an EMBL/GenBank/DDBJ whole genome shotgun (WGS) entry which is preliminary data.</text>
</comment>
<organism evidence="1 2">
    <name type="scientific">Nocardia asteroides NBRC 15531</name>
    <dbReference type="NCBI Taxonomy" id="1110697"/>
    <lineage>
        <taxon>Bacteria</taxon>
        <taxon>Bacillati</taxon>
        <taxon>Actinomycetota</taxon>
        <taxon>Actinomycetes</taxon>
        <taxon>Mycobacteriales</taxon>
        <taxon>Nocardiaceae</taxon>
        <taxon>Nocardia</taxon>
    </lineage>
</organism>
<evidence type="ECO:0000313" key="1">
    <source>
        <dbReference type="EMBL" id="GAD83391.1"/>
    </source>
</evidence>
<sequence>MGQHFHPVFLDDDFAIIGRIQPQMWAYKLAEVVWIGDSFVLDVERALTSPTRLVWAGQYADPEPDTDPVTEVDDQGTVREYPPTLHALSEAYPDIVVDRAIPIRRFLLNHDQRAFIDKHRSPPNPDEASETLHLLPALTAEGNGRGSGDLPAHPLIGTWARARISVTDTVPDGFTETTFVSW</sequence>
<accession>U5EAD4</accession>
<name>U5EAD4_NOCAS</name>
<evidence type="ECO:0000313" key="2">
    <source>
        <dbReference type="Proteomes" id="UP000017048"/>
    </source>
</evidence>
<gene>
    <name evidence="1" type="ORF">NCAST_19_00930</name>
</gene>
<reference evidence="1 2" key="1">
    <citation type="journal article" date="2014" name="BMC Genomics">
        <title>Genome based analysis of type-I polyketide synthase and nonribosomal peptide synthetase gene clusters in seven strains of five representative Nocardia species.</title>
        <authorList>
            <person name="Komaki H."/>
            <person name="Ichikawa N."/>
            <person name="Hosoyama A."/>
            <person name="Takahashi-Nakaguchi A."/>
            <person name="Matsuzawa T."/>
            <person name="Suzuki K."/>
            <person name="Fujita N."/>
            <person name="Gonoi T."/>
        </authorList>
    </citation>
    <scope>NUCLEOTIDE SEQUENCE [LARGE SCALE GENOMIC DNA]</scope>
    <source>
        <strain evidence="1 2">NBRC 15531</strain>
    </source>
</reference>
<dbReference type="Proteomes" id="UP000017048">
    <property type="component" value="Unassembled WGS sequence"/>
</dbReference>
<proteinExistence type="predicted"/>
<dbReference type="OrthoDB" id="4552463at2"/>
<dbReference type="GeneID" id="91518219"/>
<dbReference type="EMBL" id="BAFO02000019">
    <property type="protein sequence ID" value="GAD83391.1"/>
    <property type="molecule type" value="Genomic_DNA"/>
</dbReference>
<dbReference type="AlphaFoldDB" id="U5EAD4"/>
<dbReference type="STRING" id="1824.SAMN05444423_11517"/>
<dbReference type="RefSeq" id="WP_019050267.1">
    <property type="nucleotide sequence ID" value="NZ_BAFO02000019.1"/>
</dbReference>
<dbReference type="eggNOG" id="ENOG5030SAD">
    <property type="taxonomic scope" value="Bacteria"/>
</dbReference>
<protein>
    <submittedName>
        <fullName evidence="1">Uncharacterized protein</fullName>
    </submittedName>
</protein>
<keyword evidence="2" id="KW-1185">Reference proteome</keyword>